<dbReference type="EMBL" id="LQXD01000013">
    <property type="protein sequence ID" value="OIJ22948.1"/>
    <property type="molecule type" value="Genomic_DNA"/>
</dbReference>
<name>A0A1S2MDY0_9BACI</name>
<dbReference type="RefSeq" id="WP_071315823.1">
    <property type="nucleotide sequence ID" value="NZ_CP063356.2"/>
</dbReference>
<gene>
    <name evidence="2" type="ORF">AWH56_009605</name>
    <name evidence="1" type="ORF">AWH56_03570</name>
</gene>
<dbReference type="OrthoDB" id="2970724at2"/>
<reference evidence="2 3" key="3">
    <citation type="journal article" date="2019" name="Int. J. Syst. Evol. Microbiol.">
        <title>Anaerobacillus isosaccharinicus sp. nov., an alkaliphilic bacterium which degrades isosaccharinic acid.</title>
        <authorList>
            <person name="Bassil N.M."/>
            <person name="Lloyd J.R."/>
        </authorList>
    </citation>
    <scope>NUCLEOTIDE SEQUENCE [LARGE SCALE GENOMIC DNA]</scope>
    <source>
        <strain evidence="2 3">NB2006</strain>
    </source>
</reference>
<protein>
    <submittedName>
        <fullName evidence="1">Uncharacterized protein</fullName>
    </submittedName>
</protein>
<sequence length="179" mass="21148">MKKSYLYLLLTACFLIFILISRSYTAQWTKETHFSTPLEALMNVNGPSLKVLEIIDERIYEGDNYGYIFFYTQLNEPKDYYVVSEFKKETNGWKFVSMFGGGPVEKHEKSYYFYSGGYEDGKQFGLANPEVSYVRRGNREAEIVPLQNNLKIWFIYKPSLEDLEYNLEFYDDKGELIER</sequence>
<keyword evidence="3" id="KW-1185">Reference proteome</keyword>
<evidence type="ECO:0000313" key="1">
    <source>
        <dbReference type="EMBL" id="OIJ22948.1"/>
    </source>
</evidence>
<evidence type="ECO:0000313" key="3">
    <source>
        <dbReference type="Proteomes" id="UP000180175"/>
    </source>
</evidence>
<reference evidence="2 3" key="2">
    <citation type="journal article" date="2017" name="Genome Announc.">
        <title>Draft Genome Sequences of Four Alkaliphilic Bacteria Belonging to the Anaerobacillus Genus.</title>
        <authorList>
            <person name="Bassil N.M."/>
            <person name="Lloyd J.R."/>
        </authorList>
    </citation>
    <scope>NUCLEOTIDE SEQUENCE [LARGE SCALE GENOMIC DNA]</scope>
    <source>
        <strain evidence="2 3">NB2006</strain>
    </source>
</reference>
<dbReference type="KEGG" id="aia:AWH56_009605"/>
<dbReference type="EMBL" id="CP063356">
    <property type="protein sequence ID" value="QOY37798.1"/>
    <property type="molecule type" value="Genomic_DNA"/>
</dbReference>
<evidence type="ECO:0000313" key="2">
    <source>
        <dbReference type="EMBL" id="QOY37798.1"/>
    </source>
</evidence>
<proteinExistence type="predicted"/>
<reference evidence="1 3" key="1">
    <citation type="submission" date="2016-10" db="EMBL/GenBank/DDBJ databases">
        <title>Draft genome sequences of four alkaliphilic bacteria belonging to the Anaerobacillus genus.</title>
        <authorList>
            <person name="Bassil N.M."/>
            <person name="Lloyd J.R."/>
        </authorList>
    </citation>
    <scope>NUCLEOTIDE SEQUENCE [LARGE SCALE GENOMIC DNA]</scope>
    <source>
        <strain evidence="1 3">NB2006</strain>
    </source>
</reference>
<accession>A0A1S2MDY0</accession>
<organism evidence="1 3">
    <name type="scientific">Anaerobacillus isosaccharinicus</name>
    <dbReference type="NCBI Taxonomy" id="1532552"/>
    <lineage>
        <taxon>Bacteria</taxon>
        <taxon>Bacillati</taxon>
        <taxon>Bacillota</taxon>
        <taxon>Bacilli</taxon>
        <taxon>Bacillales</taxon>
        <taxon>Bacillaceae</taxon>
        <taxon>Anaerobacillus</taxon>
    </lineage>
</organism>
<reference evidence="2" key="4">
    <citation type="submission" date="2020-10" db="EMBL/GenBank/DDBJ databases">
        <authorList>
            <person name="Bassil N.M."/>
            <person name="Lloyd J.R."/>
        </authorList>
    </citation>
    <scope>NUCLEOTIDE SEQUENCE</scope>
    <source>
        <strain evidence="2">NB2006</strain>
    </source>
</reference>
<dbReference type="Proteomes" id="UP000180175">
    <property type="component" value="Chromosome"/>
</dbReference>
<dbReference type="AlphaFoldDB" id="A0A1S2MDY0"/>